<sequence>MDTERRIQKIGVRLDFIEFPTRHTCDGENLSPRLIIEDLRAPCIALIVHNPYEEGCSFSPWLAWNIDPLRYSDGRALIPEGVPPESETDAPVRMVQGTNGYGSIGYRGPCPPPGETHRYYFRIYALDTLLALPPGSGQHDLVAAMQGHATAYGETFAMYRRP</sequence>
<dbReference type="Gene3D" id="3.90.280.10">
    <property type="entry name" value="PEBP-like"/>
    <property type="match status" value="1"/>
</dbReference>
<organism evidence="1">
    <name type="scientific">Methanofollis liminatans</name>
    <dbReference type="NCBI Taxonomy" id="2201"/>
    <lineage>
        <taxon>Archaea</taxon>
        <taxon>Methanobacteriati</taxon>
        <taxon>Methanobacteriota</taxon>
        <taxon>Stenosarchaea group</taxon>
        <taxon>Methanomicrobia</taxon>
        <taxon>Methanomicrobiales</taxon>
        <taxon>Methanomicrobiaceae</taxon>
        <taxon>Methanofollis</taxon>
    </lineage>
</organism>
<proteinExistence type="predicted"/>
<dbReference type="CDD" id="cd00865">
    <property type="entry name" value="PEBP_bact_arch"/>
    <property type="match status" value="1"/>
</dbReference>
<dbReference type="Proteomes" id="UP000885648">
    <property type="component" value="Unassembled WGS sequence"/>
</dbReference>
<dbReference type="Pfam" id="PF01161">
    <property type="entry name" value="PBP"/>
    <property type="match status" value="1"/>
</dbReference>
<dbReference type="AlphaFoldDB" id="A0A831LPT3"/>
<dbReference type="PANTHER" id="PTHR30289:SF1">
    <property type="entry name" value="PEBP (PHOSPHATIDYLETHANOLAMINE-BINDING PROTEIN) FAMILY PROTEIN"/>
    <property type="match status" value="1"/>
</dbReference>
<evidence type="ECO:0000313" key="1">
    <source>
        <dbReference type="EMBL" id="HDS63040.1"/>
    </source>
</evidence>
<comment type="caution">
    <text evidence="1">The sequence shown here is derived from an EMBL/GenBank/DDBJ whole genome shotgun (WGS) entry which is preliminary data.</text>
</comment>
<dbReference type="InterPro" id="IPR005247">
    <property type="entry name" value="YbhB_YbcL/LppC-like"/>
</dbReference>
<dbReference type="InterPro" id="IPR008914">
    <property type="entry name" value="PEBP"/>
</dbReference>
<accession>A0A831LPT3</accession>
<dbReference type="EMBL" id="DSBY01000113">
    <property type="protein sequence ID" value="HDS63040.1"/>
    <property type="molecule type" value="Genomic_DNA"/>
</dbReference>
<dbReference type="NCBIfam" id="TIGR00481">
    <property type="entry name" value="YbhB/YbcL family Raf kinase inhibitor-like protein"/>
    <property type="match status" value="1"/>
</dbReference>
<name>A0A831LPT3_9EURY</name>
<dbReference type="InterPro" id="IPR036610">
    <property type="entry name" value="PEBP-like_sf"/>
</dbReference>
<dbReference type="PANTHER" id="PTHR30289">
    <property type="entry name" value="UNCHARACTERIZED PROTEIN YBCL-RELATED"/>
    <property type="match status" value="1"/>
</dbReference>
<reference evidence="1" key="1">
    <citation type="journal article" date="2020" name="mSystems">
        <title>Genome- and Community-Level Interaction Insights into Carbon Utilization and Element Cycling Functions of Hydrothermarchaeota in Hydrothermal Sediment.</title>
        <authorList>
            <person name="Zhou Z."/>
            <person name="Liu Y."/>
            <person name="Xu W."/>
            <person name="Pan J."/>
            <person name="Luo Z.H."/>
            <person name="Li M."/>
        </authorList>
    </citation>
    <scope>NUCLEOTIDE SEQUENCE</scope>
    <source>
        <strain evidence="1">SpSt-1183</strain>
    </source>
</reference>
<protein>
    <submittedName>
        <fullName evidence="1">YbhB/YbcL family Raf kinase inhibitor-like protein</fullName>
    </submittedName>
</protein>
<dbReference type="SUPFAM" id="SSF49777">
    <property type="entry name" value="PEBP-like"/>
    <property type="match status" value="1"/>
</dbReference>
<gene>
    <name evidence="1" type="ORF">ENN52_02715</name>
</gene>